<protein>
    <submittedName>
        <fullName evidence="2">Uncharacterized protein</fullName>
    </submittedName>
</protein>
<dbReference type="PANTHER" id="PTHR31912">
    <property type="entry name" value="IP13529P"/>
    <property type="match status" value="1"/>
</dbReference>
<dbReference type="AlphaFoldDB" id="A0A0C3B1K4"/>
<dbReference type="InParanoid" id="A0A0C3B1K4"/>
<evidence type="ECO:0000313" key="2">
    <source>
        <dbReference type="EMBL" id="KIM71092.1"/>
    </source>
</evidence>
<evidence type="ECO:0000313" key="3">
    <source>
        <dbReference type="Proteomes" id="UP000054166"/>
    </source>
</evidence>
<evidence type="ECO:0000256" key="1">
    <source>
        <dbReference type="SAM" id="MobiDB-lite"/>
    </source>
</evidence>
<feature type="region of interest" description="Disordered" evidence="1">
    <location>
        <begin position="108"/>
        <end position="155"/>
    </location>
</feature>
<sequence length="591" mass="65785">MDLVEIREREQQLDAEEPARAQLPYLAFVDSGTRSLLQSISAGAVTENRDDPVSNPTPASTEHSPIPGGWNLFEVHGDTDLALSAEKQGVALIAKSLLDRFDEMSIGSDEAAEERSDDEAGNEIPEPIVTGNDDPIGSEPPRKRSRNAGRDDSLDPSAKWFPWRDKIRQLDLFLWLLKVNDVDDVPSVKSMQTLNAMLQKMCGIDSIKYKGALGHTYYVNCLAQIIAQEMANPKVRPHMVFYPEDSGKETSEARQACRWLHEAPDEQLTPMARLGNQDYYIHEPAMLRNGTCCIPVRWFTVGAVLFAKCWKMDAISTDVGEGWRVIRDDFIVSQAEFLKTFPELIQDANLYSLPHPSKILDVVNPKSNTHSAWTFTNPIMGNRWRELAKGHRTLCFPIWLYCDDTSGNLSKKWNEHNSFLFMPAGLPHTEAQKEYNIHFLSTSNIAPPLKMMDGIVDQLNEAQEQGIWAWDYLTDEAVLLIPMILALLGDNPMQSEFACHIGLGGKFFCRACWVKGTDASADSAEDPNGPHADDRAERLSDHESAAGSEATGDGGGSDDGSTSGSKPKSRRKRALESMSNMVNRVKSFVKV</sequence>
<feature type="compositionally biased region" description="Polar residues" evidence="1">
    <location>
        <begin position="54"/>
        <end position="63"/>
    </location>
</feature>
<dbReference type="HOGENOM" id="CLU_004591_2_2_1"/>
<organism evidence="2 3">
    <name type="scientific">Piloderma croceum (strain F 1598)</name>
    <dbReference type="NCBI Taxonomy" id="765440"/>
    <lineage>
        <taxon>Eukaryota</taxon>
        <taxon>Fungi</taxon>
        <taxon>Dikarya</taxon>
        <taxon>Basidiomycota</taxon>
        <taxon>Agaricomycotina</taxon>
        <taxon>Agaricomycetes</taxon>
        <taxon>Agaricomycetidae</taxon>
        <taxon>Atheliales</taxon>
        <taxon>Atheliaceae</taxon>
        <taxon>Piloderma</taxon>
    </lineage>
</organism>
<name>A0A0C3B1K4_PILCF</name>
<dbReference type="OrthoDB" id="2246127at2759"/>
<reference evidence="3" key="2">
    <citation type="submission" date="2015-01" db="EMBL/GenBank/DDBJ databases">
        <title>Evolutionary Origins and Diversification of the Mycorrhizal Mutualists.</title>
        <authorList>
            <consortium name="DOE Joint Genome Institute"/>
            <consortium name="Mycorrhizal Genomics Consortium"/>
            <person name="Kohler A."/>
            <person name="Kuo A."/>
            <person name="Nagy L.G."/>
            <person name="Floudas D."/>
            <person name="Copeland A."/>
            <person name="Barry K.W."/>
            <person name="Cichocki N."/>
            <person name="Veneault-Fourrey C."/>
            <person name="LaButti K."/>
            <person name="Lindquist E.A."/>
            <person name="Lipzen A."/>
            <person name="Lundell T."/>
            <person name="Morin E."/>
            <person name="Murat C."/>
            <person name="Riley R."/>
            <person name="Ohm R."/>
            <person name="Sun H."/>
            <person name="Tunlid A."/>
            <person name="Henrissat B."/>
            <person name="Grigoriev I.V."/>
            <person name="Hibbett D.S."/>
            <person name="Martin F."/>
        </authorList>
    </citation>
    <scope>NUCLEOTIDE SEQUENCE [LARGE SCALE GENOMIC DNA]</scope>
    <source>
        <strain evidence="3">F 1598</strain>
    </source>
</reference>
<keyword evidence="3" id="KW-1185">Reference proteome</keyword>
<proteinExistence type="predicted"/>
<dbReference type="STRING" id="765440.A0A0C3B1K4"/>
<dbReference type="PANTHER" id="PTHR31912:SF34">
    <property type="entry name" value="NOTOCHORD-RELATED PROTEIN"/>
    <property type="match status" value="1"/>
</dbReference>
<feature type="compositionally biased region" description="Basic and acidic residues" evidence="1">
    <location>
        <begin position="531"/>
        <end position="544"/>
    </location>
</feature>
<accession>A0A0C3B1K4</accession>
<dbReference type="Proteomes" id="UP000054166">
    <property type="component" value="Unassembled WGS sequence"/>
</dbReference>
<feature type="compositionally biased region" description="Acidic residues" evidence="1">
    <location>
        <begin position="110"/>
        <end position="121"/>
    </location>
</feature>
<feature type="region of interest" description="Disordered" evidence="1">
    <location>
        <begin position="519"/>
        <end position="580"/>
    </location>
</feature>
<dbReference type="EMBL" id="KN833500">
    <property type="protein sequence ID" value="KIM71092.1"/>
    <property type="molecule type" value="Genomic_DNA"/>
</dbReference>
<gene>
    <name evidence="2" type="ORF">PILCRDRAFT_17390</name>
</gene>
<feature type="region of interest" description="Disordered" evidence="1">
    <location>
        <begin position="42"/>
        <end position="69"/>
    </location>
</feature>
<reference evidence="2 3" key="1">
    <citation type="submission" date="2014-04" db="EMBL/GenBank/DDBJ databases">
        <authorList>
            <consortium name="DOE Joint Genome Institute"/>
            <person name="Kuo A."/>
            <person name="Tarkka M."/>
            <person name="Buscot F."/>
            <person name="Kohler A."/>
            <person name="Nagy L.G."/>
            <person name="Floudas D."/>
            <person name="Copeland A."/>
            <person name="Barry K.W."/>
            <person name="Cichocki N."/>
            <person name="Veneault-Fourrey C."/>
            <person name="LaButti K."/>
            <person name="Lindquist E.A."/>
            <person name="Lipzen A."/>
            <person name="Lundell T."/>
            <person name="Morin E."/>
            <person name="Murat C."/>
            <person name="Sun H."/>
            <person name="Tunlid A."/>
            <person name="Henrissat B."/>
            <person name="Grigoriev I.V."/>
            <person name="Hibbett D.S."/>
            <person name="Martin F."/>
            <person name="Nordberg H.P."/>
            <person name="Cantor M.N."/>
            <person name="Hua S.X."/>
        </authorList>
    </citation>
    <scope>NUCLEOTIDE SEQUENCE [LARGE SCALE GENOMIC DNA]</scope>
    <source>
        <strain evidence="2 3">F 1598</strain>
    </source>
</reference>